<name>L7JP42_PYRO1</name>
<proteinExistence type="predicted"/>
<evidence type="ECO:0000313" key="1">
    <source>
        <dbReference type="EMBL" id="ELQ69609.1"/>
    </source>
</evidence>
<reference evidence="1" key="1">
    <citation type="journal article" date="2012" name="PLoS Genet.">
        <title>Comparative analysis of the genomes of two field isolates of the rice blast fungus Magnaporthe oryzae.</title>
        <authorList>
            <person name="Xue M."/>
            <person name="Yang J."/>
            <person name="Li Z."/>
            <person name="Hu S."/>
            <person name="Yao N."/>
            <person name="Dean R.A."/>
            <person name="Zhao W."/>
            <person name="Shen M."/>
            <person name="Zhang H."/>
            <person name="Li C."/>
            <person name="Liu L."/>
            <person name="Cao L."/>
            <person name="Xu X."/>
            <person name="Xing Y."/>
            <person name="Hsiang T."/>
            <person name="Zhang Z."/>
            <person name="Xu J.R."/>
            <person name="Peng Y.L."/>
        </authorList>
    </citation>
    <scope>NUCLEOTIDE SEQUENCE [LARGE SCALE GENOMIC DNA]</scope>
    <source>
        <strain evidence="1">P131</strain>
    </source>
</reference>
<sequence>VNCKKLQSSANVKVDGFIFSLIIKDYIQSIEEERFNKLM</sequence>
<gene>
    <name evidence="1" type="ORF">OOW_P131scaffold00138g1</name>
</gene>
<dbReference type="EMBL" id="JH795615">
    <property type="protein sequence ID" value="ELQ69609.1"/>
    <property type="molecule type" value="Genomic_DNA"/>
</dbReference>
<feature type="non-terminal residue" evidence="1">
    <location>
        <position position="1"/>
    </location>
</feature>
<dbReference type="AlphaFoldDB" id="L7JP42"/>
<organism>
    <name type="scientific">Pyricularia oryzae (strain P131)</name>
    <name type="common">Rice blast fungus</name>
    <name type="synonym">Magnaporthe oryzae</name>
    <dbReference type="NCBI Taxonomy" id="1143193"/>
    <lineage>
        <taxon>Eukaryota</taxon>
        <taxon>Fungi</taxon>
        <taxon>Dikarya</taxon>
        <taxon>Ascomycota</taxon>
        <taxon>Pezizomycotina</taxon>
        <taxon>Sordariomycetes</taxon>
        <taxon>Sordariomycetidae</taxon>
        <taxon>Magnaporthales</taxon>
        <taxon>Pyriculariaceae</taxon>
        <taxon>Pyricularia</taxon>
    </lineage>
</organism>
<accession>L7JP42</accession>
<protein>
    <submittedName>
        <fullName evidence="1">Uncharacterized protein</fullName>
    </submittedName>
</protein>